<accession>A0A7W1X8T0</accession>
<dbReference type="PIRSF" id="PIRSF002741">
    <property type="entry name" value="MppA"/>
    <property type="match status" value="1"/>
</dbReference>
<gene>
    <name evidence="7" type="ORF">H1164_04215</name>
</gene>
<comment type="similarity">
    <text evidence="2">Belongs to the bacterial solute-binding protein 5 family.</text>
</comment>
<dbReference type="OrthoDB" id="9801912at2"/>
<comment type="caution">
    <text evidence="7">The sequence shown here is derived from an EMBL/GenBank/DDBJ whole genome shotgun (WGS) entry which is preliminary data.</text>
</comment>
<sequence>MRIFIILIAIALVLGGCDFNDEAGKPNQVLHVVNHVTSEPASLDPLLVNDIGSGEVLYHVMEGLVRLDREGNPRPGMAKSWKASADMKKFTFELRAAEWSNGDRVTAHDFEYQWKRMLSPENKGKSMFSYKLYCIKNGEKFQQGEAEADDVGVKALDDDTLEVTLEQPAPYFPSLVGNYAFYPVDKKVVENNPDWSREATSYVGNGPFKLKEWNHDEKIVLEKNERFWNAKEVKLEEIEFPFISSPTTAYQMFLSKKLNYLGSGAIPTDLLPALTKEGKVQNHPILGTYVYKMNVEQPPFDNQKIRLAFSMAIDREQLSENLLQSGQQAAVSWVPWKMPDPVEKKEFYQVTKPVLTPRAQAEKAKKLLEEGMREEGIRQLPEITLDYSNSETNKKIAEAVQQMWKKTLQTEVKLRGSESKVYLAKLASKNYQIASMGWVSDFNDPVVFIDCFVTDAGANETNWSNKEYDRLVDTVKSSPDQRIRMRAMHKAEEILMNEAPIMPIFYLTESSMEDKSVKNVVVTIGGTTDYTYTYIKE</sequence>
<dbReference type="GO" id="GO:0015833">
    <property type="term" value="P:peptide transport"/>
    <property type="evidence" value="ECO:0007669"/>
    <property type="project" value="UniProtKB-KW"/>
</dbReference>
<proteinExistence type="inferred from homology"/>
<keyword evidence="5" id="KW-0571">Peptide transport</keyword>
<evidence type="ECO:0000313" key="8">
    <source>
        <dbReference type="Proteomes" id="UP000530514"/>
    </source>
</evidence>
<feature type="domain" description="Solute-binding protein family 5" evidence="6">
    <location>
        <begin position="73"/>
        <end position="459"/>
    </location>
</feature>
<dbReference type="Pfam" id="PF00496">
    <property type="entry name" value="SBP_bac_5"/>
    <property type="match status" value="1"/>
</dbReference>
<evidence type="ECO:0000256" key="3">
    <source>
        <dbReference type="ARBA" id="ARBA00022448"/>
    </source>
</evidence>
<evidence type="ECO:0000313" key="7">
    <source>
        <dbReference type="EMBL" id="MBA4542104.1"/>
    </source>
</evidence>
<dbReference type="GO" id="GO:0043190">
    <property type="term" value="C:ATP-binding cassette (ABC) transporter complex"/>
    <property type="evidence" value="ECO:0007669"/>
    <property type="project" value="InterPro"/>
</dbReference>
<evidence type="ECO:0000256" key="2">
    <source>
        <dbReference type="ARBA" id="ARBA00005695"/>
    </source>
</evidence>
<dbReference type="PANTHER" id="PTHR30290">
    <property type="entry name" value="PERIPLASMIC BINDING COMPONENT OF ABC TRANSPORTER"/>
    <property type="match status" value="1"/>
</dbReference>
<name>A0A7W1X8T0_9BACL</name>
<dbReference type="GO" id="GO:0030288">
    <property type="term" value="C:outer membrane-bounded periplasmic space"/>
    <property type="evidence" value="ECO:0007669"/>
    <property type="project" value="UniProtKB-ARBA"/>
</dbReference>
<dbReference type="InterPro" id="IPR039424">
    <property type="entry name" value="SBP_5"/>
</dbReference>
<keyword evidence="3" id="KW-0813">Transport</keyword>
<evidence type="ECO:0000256" key="4">
    <source>
        <dbReference type="ARBA" id="ARBA00022729"/>
    </source>
</evidence>
<dbReference type="EMBL" id="JACEIP010000004">
    <property type="protein sequence ID" value="MBA4542104.1"/>
    <property type="molecule type" value="Genomic_DNA"/>
</dbReference>
<dbReference type="Gene3D" id="3.40.190.10">
    <property type="entry name" value="Periplasmic binding protein-like II"/>
    <property type="match status" value="1"/>
</dbReference>
<dbReference type="InterPro" id="IPR030678">
    <property type="entry name" value="Peptide/Ni-bd"/>
</dbReference>
<dbReference type="Proteomes" id="UP000530514">
    <property type="component" value="Unassembled WGS sequence"/>
</dbReference>
<dbReference type="Gene3D" id="3.90.76.10">
    <property type="entry name" value="Dipeptide-binding Protein, Domain 1"/>
    <property type="match status" value="1"/>
</dbReference>
<organism evidence="7 8">
    <name type="scientific">Thermoactinomyces daqus</name>
    <dbReference type="NCBI Taxonomy" id="1329516"/>
    <lineage>
        <taxon>Bacteria</taxon>
        <taxon>Bacillati</taxon>
        <taxon>Bacillota</taxon>
        <taxon>Bacilli</taxon>
        <taxon>Bacillales</taxon>
        <taxon>Thermoactinomycetaceae</taxon>
        <taxon>Thermoactinomyces</taxon>
    </lineage>
</organism>
<dbReference type="RefSeq" id="WP_052153927.1">
    <property type="nucleotide sequence ID" value="NZ_JACEIP010000004.1"/>
</dbReference>
<dbReference type="AlphaFoldDB" id="A0A7W1X8T0"/>
<evidence type="ECO:0000259" key="6">
    <source>
        <dbReference type="Pfam" id="PF00496"/>
    </source>
</evidence>
<dbReference type="PROSITE" id="PS51257">
    <property type="entry name" value="PROKAR_LIPOPROTEIN"/>
    <property type="match status" value="1"/>
</dbReference>
<dbReference type="GO" id="GO:1904680">
    <property type="term" value="F:peptide transmembrane transporter activity"/>
    <property type="evidence" value="ECO:0007669"/>
    <property type="project" value="TreeGrafter"/>
</dbReference>
<evidence type="ECO:0000256" key="1">
    <source>
        <dbReference type="ARBA" id="ARBA00004196"/>
    </source>
</evidence>
<dbReference type="PANTHER" id="PTHR30290:SF79">
    <property type="entry name" value="DIPEPTIDE-BINDING PROTEIN DPPE"/>
    <property type="match status" value="1"/>
</dbReference>
<dbReference type="FunFam" id="3.10.105.10:FF:000001">
    <property type="entry name" value="Oligopeptide ABC transporter, oligopeptide-binding protein"/>
    <property type="match status" value="1"/>
</dbReference>
<dbReference type="InterPro" id="IPR000914">
    <property type="entry name" value="SBP_5_dom"/>
</dbReference>
<protein>
    <submittedName>
        <fullName evidence="7">Peptide ABC transporter substrate-binding protein</fullName>
    </submittedName>
</protein>
<keyword evidence="4" id="KW-0732">Signal</keyword>
<dbReference type="Gene3D" id="3.10.105.10">
    <property type="entry name" value="Dipeptide-binding Protein, Domain 3"/>
    <property type="match status" value="1"/>
</dbReference>
<dbReference type="CDD" id="cd08504">
    <property type="entry name" value="PBP2_OppA"/>
    <property type="match status" value="1"/>
</dbReference>
<keyword evidence="5" id="KW-0653">Protein transport</keyword>
<keyword evidence="8" id="KW-1185">Reference proteome</keyword>
<dbReference type="SUPFAM" id="SSF53850">
    <property type="entry name" value="Periplasmic binding protein-like II"/>
    <property type="match status" value="1"/>
</dbReference>
<evidence type="ECO:0000256" key="5">
    <source>
        <dbReference type="ARBA" id="ARBA00022856"/>
    </source>
</evidence>
<reference evidence="7 8" key="1">
    <citation type="submission" date="2020-07" db="EMBL/GenBank/DDBJ databases">
        <authorList>
            <person name="Feng H."/>
        </authorList>
    </citation>
    <scope>NUCLEOTIDE SEQUENCE [LARGE SCALE GENOMIC DNA]</scope>
    <source>
        <strain evidence="8">s-11</strain>
    </source>
</reference>
<comment type="subcellular location">
    <subcellularLocation>
        <location evidence="1">Cell envelope</location>
    </subcellularLocation>
</comment>
<dbReference type="FunFam" id="3.90.76.10:FF:000001">
    <property type="entry name" value="Oligopeptide ABC transporter substrate-binding protein"/>
    <property type="match status" value="1"/>
</dbReference>